<dbReference type="Proteomes" id="UP001501624">
    <property type="component" value="Unassembled WGS sequence"/>
</dbReference>
<gene>
    <name evidence="1" type="ORF">GCM10022380_46970</name>
</gene>
<proteinExistence type="predicted"/>
<comment type="caution">
    <text evidence="1">The sequence shown here is derived from an EMBL/GenBank/DDBJ whole genome shotgun (WGS) entry which is preliminary data.</text>
</comment>
<accession>A0ABP7INC5</accession>
<name>A0ABP7INC5_9PSEU</name>
<evidence type="ECO:0000313" key="2">
    <source>
        <dbReference type="Proteomes" id="UP001501624"/>
    </source>
</evidence>
<evidence type="ECO:0000313" key="1">
    <source>
        <dbReference type="EMBL" id="GAA3822529.1"/>
    </source>
</evidence>
<protein>
    <recommendedName>
        <fullName evidence="3">Secreted protein</fullName>
    </recommendedName>
</protein>
<keyword evidence="2" id="KW-1185">Reference proteome</keyword>
<dbReference type="EMBL" id="BAABCM010000006">
    <property type="protein sequence ID" value="GAA3822529.1"/>
    <property type="molecule type" value="Genomic_DNA"/>
</dbReference>
<reference evidence="2" key="1">
    <citation type="journal article" date="2019" name="Int. J. Syst. Evol. Microbiol.">
        <title>The Global Catalogue of Microorganisms (GCM) 10K type strain sequencing project: providing services to taxonomists for standard genome sequencing and annotation.</title>
        <authorList>
            <consortium name="The Broad Institute Genomics Platform"/>
            <consortium name="The Broad Institute Genome Sequencing Center for Infectious Disease"/>
            <person name="Wu L."/>
            <person name="Ma J."/>
        </authorList>
    </citation>
    <scope>NUCLEOTIDE SEQUENCE [LARGE SCALE GENOMIC DNA]</scope>
    <source>
        <strain evidence="2">JCM 17017</strain>
    </source>
</reference>
<evidence type="ECO:0008006" key="3">
    <source>
        <dbReference type="Google" id="ProtNLM"/>
    </source>
</evidence>
<organism evidence="1 2">
    <name type="scientific">Amycolatopsis tucumanensis</name>
    <dbReference type="NCBI Taxonomy" id="401106"/>
    <lineage>
        <taxon>Bacteria</taxon>
        <taxon>Bacillati</taxon>
        <taxon>Actinomycetota</taxon>
        <taxon>Actinomycetes</taxon>
        <taxon>Pseudonocardiales</taxon>
        <taxon>Pseudonocardiaceae</taxon>
        <taxon>Amycolatopsis</taxon>
    </lineage>
</organism>
<sequence>MPERPARPPMSSTPNFAAMWLPTFATCGNVPSSTDEQAFAALVVVFGVVFVDFGVDFEVVDGGGATGGVVVTGGGGGGGVVVLLDVLVGAEVVGSGFICAAMLAVSCLLKLPVSQTAKPSTNAAARPIARGTLSDFALDLCRPTIRKITIFGEGTFRPFGGWPPVTLRIGHGKVTNEWSWTQINCA</sequence>